<organism evidence="2 3">
    <name type="scientific">Paspalum notatum var. saurae</name>
    <dbReference type="NCBI Taxonomy" id="547442"/>
    <lineage>
        <taxon>Eukaryota</taxon>
        <taxon>Viridiplantae</taxon>
        <taxon>Streptophyta</taxon>
        <taxon>Embryophyta</taxon>
        <taxon>Tracheophyta</taxon>
        <taxon>Spermatophyta</taxon>
        <taxon>Magnoliopsida</taxon>
        <taxon>Liliopsida</taxon>
        <taxon>Poales</taxon>
        <taxon>Poaceae</taxon>
        <taxon>PACMAD clade</taxon>
        <taxon>Panicoideae</taxon>
        <taxon>Andropogonodae</taxon>
        <taxon>Paspaleae</taxon>
        <taxon>Paspalinae</taxon>
        <taxon>Paspalum</taxon>
    </lineage>
</organism>
<proteinExistence type="predicted"/>
<feature type="compositionally biased region" description="Basic and acidic residues" evidence="1">
    <location>
        <begin position="1"/>
        <end position="16"/>
    </location>
</feature>
<feature type="non-terminal residue" evidence="2">
    <location>
        <position position="1"/>
    </location>
</feature>
<reference evidence="2 3" key="1">
    <citation type="submission" date="2024-02" db="EMBL/GenBank/DDBJ databases">
        <title>High-quality chromosome-scale genome assembly of Pensacola bahiagrass (Paspalum notatum Flugge var. saurae).</title>
        <authorList>
            <person name="Vega J.M."/>
            <person name="Podio M."/>
            <person name="Orjuela J."/>
            <person name="Siena L.A."/>
            <person name="Pessino S.C."/>
            <person name="Combes M.C."/>
            <person name="Mariac C."/>
            <person name="Albertini E."/>
            <person name="Pupilli F."/>
            <person name="Ortiz J.P.A."/>
            <person name="Leblanc O."/>
        </authorList>
    </citation>
    <scope>NUCLEOTIDE SEQUENCE [LARGE SCALE GENOMIC DNA]</scope>
    <source>
        <strain evidence="2">R1</strain>
        <tissue evidence="2">Leaf</tissue>
    </source>
</reference>
<protein>
    <submittedName>
        <fullName evidence="2">Uncharacterized protein</fullName>
    </submittedName>
</protein>
<accession>A0AAQ3UBR4</accession>
<keyword evidence="3" id="KW-1185">Reference proteome</keyword>
<gene>
    <name evidence="2" type="ORF">U9M48_035749</name>
</gene>
<feature type="compositionally biased region" description="Acidic residues" evidence="1">
    <location>
        <begin position="17"/>
        <end position="34"/>
    </location>
</feature>
<feature type="region of interest" description="Disordered" evidence="1">
    <location>
        <begin position="1"/>
        <end position="45"/>
    </location>
</feature>
<evidence type="ECO:0000313" key="2">
    <source>
        <dbReference type="EMBL" id="WVZ89328.1"/>
    </source>
</evidence>
<name>A0AAQ3UBR4_PASNO</name>
<evidence type="ECO:0000313" key="3">
    <source>
        <dbReference type="Proteomes" id="UP001341281"/>
    </source>
</evidence>
<dbReference type="AlphaFoldDB" id="A0AAQ3UBR4"/>
<dbReference type="Proteomes" id="UP001341281">
    <property type="component" value="Chromosome 08"/>
</dbReference>
<dbReference type="EMBL" id="CP144752">
    <property type="protein sequence ID" value="WVZ89328.1"/>
    <property type="molecule type" value="Genomic_DNA"/>
</dbReference>
<evidence type="ECO:0000256" key="1">
    <source>
        <dbReference type="SAM" id="MobiDB-lite"/>
    </source>
</evidence>
<sequence>FYPESEIQKDDPKDPEYLPEEEANEQDSGDDEPDNLVARDDWYED</sequence>